<dbReference type="Ensembl" id="ENSLLET00000042722.1">
    <property type="protein sequence ID" value="ENSLLEP00000041065.1"/>
    <property type="gene ID" value="ENSLLEG00000026128.1"/>
</dbReference>
<dbReference type="PANTHER" id="PTHR28660:SF1">
    <property type="entry name" value="COILED-COIL DOMAIN-CONTAINING PROTEIN 73"/>
    <property type="match status" value="1"/>
</dbReference>
<evidence type="ECO:0000256" key="2">
    <source>
        <dbReference type="SAM" id="MobiDB-lite"/>
    </source>
</evidence>
<feature type="region of interest" description="Disordered" evidence="2">
    <location>
        <begin position="466"/>
        <end position="517"/>
    </location>
</feature>
<dbReference type="InterPro" id="IPR031650">
    <property type="entry name" value="CCDC73"/>
</dbReference>
<dbReference type="GeneTree" id="ENSGT00390000013482"/>
<dbReference type="AlphaFoldDB" id="A0A8C5WIS6"/>
<name>A0A8C5WIS6_9ANUR</name>
<reference evidence="3" key="1">
    <citation type="submission" date="2025-08" db="UniProtKB">
        <authorList>
            <consortium name="Ensembl"/>
        </authorList>
    </citation>
    <scope>IDENTIFICATION</scope>
</reference>
<accession>A0A8C5WIS6</accession>
<feature type="region of interest" description="Disordered" evidence="2">
    <location>
        <begin position="355"/>
        <end position="381"/>
    </location>
</feature>
<dbReference type="Pfam" id="PF15818">
    <property type="entry name" value="CCDC73"/>
    <property type="match status" value="1"/>
</dbReference>
<keyword evidence="4" id="KW-1185">Reference proteome</keyword>
<reference evidence="3" key="2">
    <citation type="submission" date="2025-09" db="UniProtKB">
        <authorList>
            <consortium name="Ensembl"/>
        </authorList>
    </citation>
    <scope>IDENTIFICATION</scope>
</reference>
<dbReference type="OrthoDB" id="9909828at2759"/>
<sequence length="1017" mass="115840">MTNPKEHQEKLHSATHTVLLSRAGHEHTPPCSEAELALSNPRGGRKRMVTMHGVNIIKVAKIQYEEQISKILMEKQELAWQNESLSNEVQISDKRHKEALTALKKKLQIKMCVIEEEKGQFQLAAEAKEREITALKEEMKVLQEQKAEVHMAAKEDHMKQLSDFQKCFATISRQFEMANEAHEKLEQNVQEVIRQNEKLKAENNELKDSSHFLKEEINTLSVELKWYKKRSQERTEEEKSKLLEKDNQIKELQQKIQMEAEINKKLTEENTYLKEEKQVDMRSLQKMLQLIRRHTETILNLENQGMILRDRYQTLERDNELQRAKATENEEKFLALQSEHKNTWTLCRNQVQENRLDDDTDAEQMDTEVSRSDESLSQDQTGNMKNHLINYASTNTNLLQKRGKVIMENYVNEDKVPDDYQRGHEAYTCEEQKCAPSFKCDTPENVHNFKENTNLSDVESIEYAPRDGISSTENNDKEGSNVTSSPDRQTLDTNKFPPVSDEDKCLHRDSSSNHKSVDVTNKHVYSEIDMTCIEETGKAVHIRESKMIQELRERLAPNNVLSEATTACDGVIVSLNMDGNRNHGLFQRQGIAKLNDNVSCSNESSTQFKAEQMQLRKENPDSQCSDMRQCKETSTDEQSPVNTGNEEESARCLESGHNSNANCSSGFMGGDSPCVKRCVFSLEGLRYKNLNQQYDSPVLLLSEDHTSKELHSMPVASYPSVELHSSQQKEDDVITDHKTTNILNADLEMSQDMFNSASINMTTELRVDHGVSGNTLEKEMVRQGNDPHVDKERQLSQKLIGVNEGMTGYASFRESLDEPVYWTKDKCTVASDSDTVQIPVETSHHNEPAKFKGFPSMDDIDSQTLSTLECFPPKDKLLYKSTRKNNIPEVSHQNIFSKAELDCSITRRVGNISCTSHTSIGKDWTTPEHTVQDSCYSAVNCKAIGKLRCQNEGSKQTAVLSELPDSKDGGFPGTRVQDHISEIENFLTSQPLKGPKMRKIEVCVHKAEGKLKEHGIS</sequence>
<feature type="region of interest" description="Disordered" evidence="2">
    <location>
        <begin position="616"/>
        <end position="655"/>
    </location>
</feature>
<dbReference type="Proteomes" id="UP000694569">
    <property type="component" value="Unplaced"/>
</dbReference>
<evidence type="ECO:0000313" key="4">
    <source>
        <dbReference type="Proteomes" id="UP000694569"/>
    </source>
</evidence>
<evidence type="ECO:0000313" key="3">
    <source>
        <dbReference type="Ensembl" id="ENSLLEP00000041065.1"/>
    </source>
</evidence>
<feature type="compositionally biased region" description="Basic and acidic residues" evidence="2">
    <location>
        <begin position="501"/>
        <end position="517"/>
    </location>
</feature>
<evidence type="ECO:0008006" key="5">
    <source>
        <dbReference type="Google" id="ProtNLM"/>
    </source>
</evidence>
<evidence type="ECO:0000256" key="1">
    <source>
        <dbReference type="SAM" id="Coils"/>
    </source>
</evidence>
<dbReference type="PANTHER" id="PTHR28660">
    <property type="entry name" value="COILED-COIL DOMAIN-CONTAINING PROTEIN 73"/>
    <property type="match status" value="1"/>
</dbReference>
<protein>
    <recommendedName>
        <fullName evidence="5">Coiled-coil domain-containing protein 73</fullName>
    </recommendedName>
</protein>
<feature type="compositionally biased region" description="Polar residues" evidence="2">
    <location>
        <begin position="480"/>
        <end position="493"/>
    </location>
</feature>
<keyword evidence="1" id="KW-0175">Coiled coil</keyword>
<proteinExistence type="predicted"/>
<feature type="compositionally biased region" description="Acidic residues" evidence="2">
    <location>
        <begin position="356"/>
        <end position="366"/>
    </location>
</feature>
<feature type="coiled-coil region" evidence="1">
    <location>
        <begin position="118"/>
        <end position="332"/>
    </location>
</feature>
<organism evidence="3 4">
    <name type="scientific">Leptobrachium leishanense</name>
    <name type="common">Leishan spiny toad</name>
    <dbReference type="NCBI Taxonomy" id="445787"/>
    <lineage>
        <taxon>Eukaryota</taxon>
        <taxon>Metazoa</taxon>
        <taxon>Chordata</taxon>
        <taxon>Craniata</taxon>
        <taxon>Vertebrata</taxon>
        <taxon>Euteleostomi</taxon>
        <taxon>Amphibia</taxon>
        <taxon>Batrachia</taxon>
        <taxon>Anura</taxon>
        <taxon>Pelobatoidea</taxon>
        <taxon>Megophryidae</taxon>
        <taxon>Leptobrachium</taxon>
    </lineage>
</organism>